<dbReference type="GeneID" id="18921616"/>
<dbReference type="AlphaFoldDB" id="F4R7R5"/>
<feature type="compositionally biased region" description="Basic and acidic residues" evidence="1">
    <location>
        <begin position="12"/>
        <end position="26"/>
    </location>
</feature>
<gene>
    <name evidence="2" type="ORF">MELLADRAFT_102272</name>
</gene>
<sequence length="152" mass="16419">MVTFLEELAESRKQAEEALYNRESGPRIKSRSRNRNKTDNQNTVNKNKGEEAETASTPAAESNIEFVSNHKQVPGTKLAPTNSGGVIKGVGAGLICPFGQVQMEKDLTKANSDLSEEEVNGVGQLFRSGSLLVSKVLPPPPAPSNNFHKLTD</sequence>
<reference evidence="3" key="1">
    <citation type="journal article" date="2011" name="Proc. Natl. Acad. Sci. U.S.A.">
        <title>Obligate biotrophy features unraveled by the genomic analysis of rust fungi.</title>
        <authorList>
            <person name="Duplessis S."/>
            <person name="Cuomo C.A."/>
            <person name="Lin Y.-C."/>
            <person name="Aerts A."/>
            <person name="Tisserant E."/>
            <person name="Veneault-Fourrey C."/>
            <person name="Joly D.L."/>
            <person name="Hacquard S."/>
            <person name="Amselem J."/>
            <person name="Cantarel B.L."/>
            <person name="Chiu R."/>
            <person name="Coutinho P.M."/>
            <person name="Feau N."/>
            <person name="Field M."/>
            <person name="Frey P."/>
            <person name="Gelhaye E."/>
            <person name="Goldberg J."/>
            <person name="Grabherr M.G."/>
            <person name="Kodira C.D."/>
            <person name="Kohler A."/>
            <person name="Kuees U."/>
            <person name="Lindquist E.A."/>
            <person name="Lucas S.M."/>
            <person name="Mago R."/>
            <person name="Mauceli E."/>
            <person name="Morin E."/>
            <person name="Murat C."/>
            <person name="Pangilinan J.L."/>
            <person name="Park R."/>
            <person name="Pearson M."/>
            <person name="Quesneville H."/>
            <person name="Rouhier N."/>
            <person name="Sakthikumar S."/>
            <person name="Salamov A.A."/>
            <person name="Schmutz J."/>
            <person name="Selles B."/>
            <person name="Shapiro H."/>
            <person name="Tanguay P."/>
            <person name="Tuskan G.A."/>
            <person name="Henrissat B."/>
            <person name="Van de Peer Y."/>
            <person name="Rouze P."/>
            <person name="Ellis J.G."/>
            <person name="Dodds P.N."/>
            <person name="Schein J.E."/>
            <person name="Zhong S."/>
            <person name="Hamelin R.C."/>
            <person name="Grigoriev I.V."/>
            <person name="Szabo L.J."/>
            <person name="Martin F."/>
        </authorList>
    </citation>
    <scope>NUCLEOTIDE SEQUENCE [LARGE SCALE GENOMIC DNA]</scope>
    <source>
        <strain evidence="3">98AG31 / pathotype 3-4-7</strain>
    </source>
</reference>
<protein>
    <submittedName>
        <fullName evidence="2">Uncharacterized protein</fullName>
    </submittedName>
</protein>
<feature type="region of interest" description="Disordered" evidence="1">
    <location>
        <begin position="12"/>
        <end position="81"/>
    </location>
</feature>
<organism evidence="3">
    <name type="scientific">Melampsora larici-populina (strain 98AG31 / pathotype 3-4-7)</name>
    <name type="common">Poplar leaf rust fungus</name>
    <dbReference type="NCBI Taxonomy" id="747676"/>
    <lineage>
        <taxon>Eukaryota</taxon>
        <taxon>Fungi</taxon>
        <taxon>Dikarya</taxon>
        <taxon>Basidiomycota</taxon>
        <taxon>Pucciniomycotina</taxon>
        <taxon>Pucciniomycetes</taxon>
        <taxon>Pucciniales</taxon>
        <taxon>Melampsoraceae</taxon>
        <taxon>Melampsora</taxon>
    </lineage>
</organism>
<proteinExistence type="predicted"/>
<dbReference type="HOGENOM" id="CLU_1722754_0_0_1"/>
<evidence type="ECO:0000313" key="2">
    <source>
        <dbReference type="EMBL" id="EGG11358.1"/>
    </source>
</evidence>
<dbReference type="KEGG" id="mlr:MELLADRAFT_102272"/>
<dbReference type="EMBL" id="GL883092">
    <property type="protein sequence ID" value="EGG11358.1"/>
    <property type="molecule type" value="Genomic_DNA"/>
</dbReference>
<dbReference type="InParanoid" id="F4R7R5"/>
<keyword evidence="3" id="KW-1185">Reference proteome</keyword>
<dbReference type="RefSeq" id="XP_007404993.1">
    <property type="nucleotide sequence ID" value="XM_007404931.1"/>
</dbReference>
<accession>F4R7R5</accession>
<dbReference type="Proteomes" id="UP000001072">
    <property type="component" value="Unassembled WGS sequence"/>
</dbReference>
<name>F4R7R5_MELLP</name>
<evidence type="ECO:0000313" key="3">
    <source>
        <dbReference type="Proteomes" id="UP000001072"/>
    </source>
</evidence>
<dbReference type="VEuPathDB" id="FungiDB:MELLADRAFT_102272"/>
<evidence type="ECO:0000256" key="1">
    <source>
        <dbReference type="SAM" id="MobiDB-lite"/>
    </source>
</evidence>